<comment type="caution">
    <text evidence="4">The sequence shown here is derived from an EMBL/GenBank/DDBJ whole genome shotgun (WGS) entry which is preliminary data.</text>
</comment>
<dbReference type="InterPro" id="IPR053175">
    <property type="entry name" value="DHMBA_Reg_Transcription_Factor"/>
</dbReference>
<dbReference type="InterPro" id="IPR021858">
    <property type="entry name" value="Fun_TF"/>
</dbReference>
<dbReference type="Pfam" id="PF00172">
    <property type="entry name" value="Zn_clus"/>
    <property type="match status" value="1"/>
</dbReference>
<evidence type="ECO:0000259" key="3">
    <source>
        <dbReference type="PROSITE" id="PS50048"/>
    </source>
</evidence>
<dbReference type="Pfam" id="PF11951">
    <property type="entry name" value="Fungal_trans_2"/>
    <property type="match status" value="1"/>
</dbReference>
<organism evidence="4 5">
    <name type="scientific">Bombardia bombarda</name>
    <dbReference type="NCBI Taxonomy" id="252184"/>
    <lineage>
        <taxon>Eukaryota</taxon>
        <taxon>Fungi</taxon>
        <taxon>Dikarya</taxon>
        <taxon>Ascomycota</taxon>
        <taxon>Pezizomycotina</taxon>
        <taxon>Sordariomycetes</taxon>
        <taxon>Sordariomycetidae</taxon>
        <taxon>Sordariales</taxon>
        <taxon>Lasiosphaeriaceae</taxon>
        <taxon>Bombardia</taxon>
    </lineage>
</organism>
<dbReference type="Proteomes" id="UP001174934">
    <property type="component" value="Unassembled WGS sequence"/>
</dbReference>
<dbReference type="PROSITE" id="PS50048">
    <property type="entry name" value="ZN2_CY6_FUNGAL_2"/>
    <property type="match status" value="1"/>
</dbReference>
<dbReference type="AlphaFoldDB" id="A0AA39WAL3"/>
<feature type="domain" description="Zn(2)-C6 fungal-type" evidence="3">
    <location>
        <begin position="10"/>
        <end position="38"/>
    </location>
</feature>
<keyword evidence="1" id="KW-0539">Nucleus</keyword>
<feature type="region of interest" description="Disordered" evidence="2">
    <location>
        <begin position="56"/>
        <end position="90"/>
    </location>
</feature>
<feature type="compositionally biased region" description="Low complexity" evidence="2">
    <location>
        <begin position="62"/>
        <end position="83"/>
    </location>
</feature>
<dbReference type="Gene3D" id="4.10.240.10">
    <property type="entry name" value="Zn(2)-C6 fungal-type DNA-binding domain"/>
    <property type="match status" value="1"/>
</dbReference>
<accession>A0AA39WAL3</accession>
<dbReference type="SMART" id="SM00066">
    <property type="entry name" value="GAL4"/>
    <property type="match status" value="1"/>
</dbReference>
<dbReference type="PANTHER" id="PTHR38791">
    <property type="entry name" value="ZN(II)2CYS6 TRANSCRIPTION FACTOR (EUROFUNG)-RELATED-RELATED"/>
    <property type="match status" value="1"/>
</dbReference>
<evidence type="ECO:0000313" key="4">
    <source>
        <dbReference type="EMBL" id="KAK0610468.1"/>
    </source>
</evidence>
<proteinExistence type="predicted"/>
<evidence type="ECO:0000256" key="2">
    <source>
        <dbReference type="SAM" id="MobiDB-lite"/>
    </source>
</evidence>
<protein>
    <recommendedName>
        <fullName evidence="3">Zn(2)-C6 fungal-type domain-containing protein</fullName>
    </recommendedName>
</protein>
<dbReference type="EMBL" id="JAULSR010000010">
    <property type="protein sequence ID" value="KAK0610468.1"/>
    <property type="molecule type" value="Genomic_DNA"/>
</dbReference>
<evidence type="ECO:0000313" key="5">
    <source>
        <dbReference type="Proteomes" id="UP001174934"/>
    </source>
</evidence>
<gene>
    <name evidence="4" type="ORF">B0T17DRAFT_620944</name>
</gene>
<reference evidence="4" key="1">
    <citation type="submission" date="2023-06" db="EMBL/GenBank/DDBJ databases">
        <title>Genome-scale phylogeny and comparative genomics of the fungal order Sordariales.</title>
        <authorList>
            <consortium name="Lawrence Berkeley National Laboratory"/>
            <person name="Hensen N."/>
            <person name="Bonometti L."/>
            <person name="Westerberg I."/>
            <person name="Brannstrom I.O."/>
            <person name="Guillou S."/>
            <person name="Cros-Aarteil S."/>
            <person name="Calhoun S."/>
            <person name="Haridas S."/>
            <person name="Kuo A."/>
            <person name="Mondo S."/>
            <person name="Pangilinan J."/>
            <person name="Riley R."/>
            <person name="LaButti K."/>
            <person name="Andreopoulos B."/>
            <person name="Lipzen A."/>
            <person name="Chen C."/>
            <person name="Yanf M."/>
            <person name="Daum C."/>
            <person name="Ng V."/>
            <person name="Clum A."/>
            <person name="Steindorff A."/>
            <person name="Ohm R."/>
            <person name="Martin F."/>
            <person name="Silar P."/>
            <person name="Natvig D."/>
            <person name="Lalanne C."/>
            <person name="Gautier V."/>
            <person name="Ament-velasquez S.L."/>
            <person name="Kruys A."/>
            <person name="Hutchinson M.I."/>
            <person name="Powell A.J."/>
            <person name="Barry K."/>
            <person name="Miller A.N."/>
            <person name="Grigoriev I.V."/>
            <person name="Debuchy R."/>
            <person name="Gladieux P."/>
            <person name="Thoren M.H."/>
            <person name="Johannesson H."/>
        </authorList>
    </citation>
    <scope>NUCLEOTIDE SEQUENCE</scope>
    <source>
        <strain evidence="4">SMH3391-2</strain>
    </source>
</reference>
<dbReference type="GO" id="GO:0008270">
    <property type="term" value="F:zinc ion binding"/>
    <property type="evidence" value="ECO:0007669"/>
    <property type="project" value="InterPro"/>
</dbReference>
<sequence>MVYCGKPSKGCQMCRTRRIKCDETRPTCNQCTKSRRQCPGYKDDFDLMLRNETTATERRAQKSATTTRKRQQQQIGQGTAATAARRHATPALQHMVKSSALQPALQIPVETRASCYFVSNFVLVPRQGTARGFMDYLIPLLRAQGTADTHIRHAFNACALALLGNSRPSADGGEEMGDKAVGEYTRALSATNTALRDPKTAKSDAVLATVLLLGMFESITAKKIGEFAWGSHIEGAIQLVKARGRKQLRTKTGLQLFVMVRRQLIIHTLTTGQAPIMGVAWWMTDAVNDPVATALQGLCLKTSDLRAQVTGLMTTTTTSSPSSFPSSFPSSSSSSTSPQRTDLVLALMRRAQSLDQDLSAWMHSLPPVWQLRTLCWHDGNSVPPDGDYSRMEVFPGRVDVYSDFWIASVWNMARTTRLTLASIIVRCAACACAPVDYRTTPEYATAARVSADVIEDIIASVPYHLGWRGGRGMGGDGHRGGHGEEEDMSGFACGEDGGIKSLAGYFLTWPLACVMGQDHLTDAQRAWVQGRLRYIGDELGIRYAYILCQMRKCIPSMLIRRDGLIAQPYPIAHNFEKLLSARQAPPAASYTMNPLQQRETMQKEHFERKRSELLAKASETTATESIKKAIEKFLGV</sequence>
<feature type="region of interest" description="Disordered" evidence="2">
    <location>
        <begin position="315"/>
        <end position="338"/>
    </location>
</feature>
<dbReference type="InterPro" id="IPR001138">
    <property type="entry name" value="Zn2Cys6_DnaBD"/>
</dbReference>
<evidence type="ECO:0000256" key="1">
    <source>
        <dbReference type="ARBA" id="ARBA00023242"/>
    </source>
</evidence>
<dbReference type="SUPFAM" id="SSF57701">
    <property type="entry name" value="Zn2/Cys6 DNA-binding domain"/>
    <property type="match status" value="1"/>
</dbReference>
<dbReference type="CDD" id="cd00067">
    <property type="entry name" value="GAL4"/>
    <property type="match status" value="1"/>
</dbReference>
<dbReference type="InterPro" id="IPR036864">
    <property type="entry name" value="Zn2-C6_fun-type_DNA-bd_sf"/>
</dbReference>
<dbReference type="GO" id="GO:0000981">
    <property type="term" value="F:DNA-binding transcription factor activity, RNA polymerase II-specific"/>
    <property type="evidence" value="ECO:0007669"/>
    <property type="project" value="InterPro"/>
</dbReference>
<keyword evidence="5" id="KW-1185">Reference proteome</keyword>
<dbReference type="PROSITE" id="PS00463">
    <property type="entry name" value="ZN2_CY6_FUNGAL_1"/>
    <property type="match status" value="1"/>
</dbReference>
<name>A0AA39WAL3_9PEZI</name>
<dbReference type="PANTHER" id="PTHR38791:SF13">
    <property type="entry name" value="ZN(2)-C6 FUNGAL-TYPE DOMAIN-CONTAINING PROTEIN"/>
    <property type="match status" value="1"/>
</dbReference>